<sequence>MGALEELLELSSSNLNSAVKVWKEEGGKIVGYWCSYIPSEIIHAGKLFPYKVKGLSAKTTSKADVYMSPFNCMWSRSILELAYEGEYDFLDGLVGSNQCDHNRRAHELWVEKIGIPFDEFIDIPNKIQGELALDWYREELRRFKNDLENYFHVLITSDALLNSINMFNKNRILLRQLHELQKEKHPVLRGSDLHKIFIAGVSTTPEEYNKLLTRLLEEIHEREPPSNYRARIMVCGWCGDDTTLRNEIEGLGALVVTDNCCFGTKDYWNLVEIDSHPLDSIAKSYLQRIPCPRMADGFSDRLNYIKMMVDEYNVDGIIFNRIQSCDFYGTDGFLLKSRENDIGVPISEPLIQEYGGGDEGRLRTRCEAFIEQIEK</sequence>
<evidence type="ECO:0000313" key="2">
    <source>
        <dbReference type="EMBL" id="MBC8178147.1"/>
    </source>
</evidence>
<evidence type="ECO:0000313" key="3">
    <source>
        <dbReference type="Proteomes" id="UP000650524"/>
    </source>
</evidence>
<dbReference type="Gene3D" id="3.40.50.11900">
    <property type="match status" value="1"/>
</dbReference>
<dbReference type="Gene3D" id="1.20.1270.370">
    <property type="match status" value="1"/>
</dbReference>
<gene>
    <name evidence="2" type="ORF">H8E19_12140</name>
</gene>
<dbReference type="Proteomes" id="UP000650524">
    <property type="component" value="Unassembled WGS sequence"/>
</dbReference>
<dbReference type="InterPro" id="IPR010327">
    <property type="entry name" value="FldB/FldC_alpha/beta"/>
</dbReference>
<dbReference type="AlphaFoldDB" id="A0A8J6T512"/>
<accession>A0A8J6T512</accession>
<protein>
    <submittedName>
        <fullName evidence="2">2-hydroxyacyl-CoA dehydratase</fullName>
    </submittedName>
</protein>
<dbReference type="Pfam" id="PF06050">
    <property type="entry name" value="HGD-D"/>
    <property type="match status" value="1"/>
</dbReference>
<organism evidence="2 3">
    <name type="scientific">Candidatus Desulfacyla euxinica</name>
    <dbReference type="NCBI Taxonomy" id="2841693"/>
    <lineage>
        <taxon>Bacteria</taxon>
        <taxon>Deltaproteobacteria</taxon>
        <taxon>Candidatus Desulfacyla</taxon>
    </lineage>
</organism>
<comment type="caution">
    <text evidence="2">The sequence shown here is derived from an EMBL/GenBank/DDBJ whole genome shotgun (WGS) entry which is preliminary data.</text>
</comment>
<proteinExistence type="inferred from homology"/>
<reference evidence="2 3" key="1">
    <citation type="submission" date="2020-08" db="EMBL/GenBank/DDBJ databases">
        <title>Bridging the membrane lipid divide: bacteria of the FCB group superphylum have the potential to synthesize archaeal ether lipids.</title>
        <authorList>
            <person name="Villanueva L."/>
            <person name="Von Meijenfeldt F.A.B."/>
            <person name="Westbye A.B."/>
            <person name="Yadav S."/>
            <person name="Hopmans E.C."/>
            <person name="Dutilh B.E."/>
            <person name="Sinninghe Damste J.S."/>
        </authorList>
    </citation>
    <scope>NUCLEOTIDE SEQUENCE [LARGE SCALE GENOMIC DNA]</scope>
    <source>
        <strain evidence="2">NIOZ-UU27</strain>
    </source>
</reference>
<dbReference type="Gene3D" id="3.40.50.11890">
    <property type="match status" value="1"/>
</dbReference>
<dbReference type="PANTHER" id="PTHR30548">
    <property type="entry name" value="2-HYDROXYGLUTARYL-COA DEHYDRATASE, D-COMPONENT-RELATED"/>
    <property type="match status" value="1"/>
</dbReference>
<name>A0A8J6T512_9DELT</name>
<dbReference type="EMBL" id="JACNJD010000258">
    <property type="protein sequence ID" value="MBC8178147.1"/>
    <property type="molecule type" value="Genomic_DNA"/>
</dbReference>
<comment type="similarity">
    <text evidence="1">Belongs to the FldB/FldC dehydratase alpha/beta subunit family.</text>
</comment>
<dbReference type="PANTHER" id="PTHR30548:SF1">
    <property type="entry name" value="DEHYDRATASE SUBUNIT MJ0007-RELATED"/>
    <property type="match status" value="1"/>
</dbReference>
<evidence type="ECO:0000256" key="1">
    <source>
        <dbReference type="ARBA" id="ARBA00005806"/>
    </source>
</evidence>